<feature type="compositionally biased region" description="Polar residues" evidence="1">
    <location>
        <begin position="1"/>
        <end position="25"/>
    </location>
</feature>
<evidence type="ECO:0000256" key="1">
    <source>
        <dbReference type="SAM" id="MobiDB-lite"/>
    </source>
</evidence>
<comment type="caution">
    <text evidence="3">The sequence shown here is derived from an EMBL/GenBank/DDBJ whole genome shotgun (WGS) entry which is preliminary data.</text>
</comment>
<keyword evidence="2" id="KW-0472">Membrane</keyword>
<protein>
    <submittedName>
        <fullName evidence="3">Putative DNA binding protein</fullName>
    </submittedName>
</protein>
<dbReference type="EMBL" id="AWWV01009389">
    <property type="protein sequence ID" value="OMO86800.1"/>
    <property type="molecule type" value="Genomic_DNA"/>
</dbReference>
<evidence type="ECO:0000256" key="2">
    <source>
        <dbReference type="SAM" id="Phobius"/>
    </source>
</evidence>
<evidence type="ECO:0000313" key="3">
    <source>
        <dbReference type="EMBL" id="OMO86800.1"/>
    </source>
</evidence>
<feature type="region of interest" description="Disordered" evidence="1">
    <location>
        <begin position="1"/>
        <end position="27"/>
    </location>
</feature>
<evidence type="ECO:0000313" key="4">
    <source>
        <dbReference type="Proteomes" id="UP000188268"/>
    </source>
</evidence>
<sequence>MGWATNSTSLQIRNARSHGPNNDTFGNGLHKTYGPRMLVAGEAVPVVVVVLTMSLCLGRDRRQRTYHAC</sequence>
<accession>A0A1R3IW92</accession>
<proteinExistence type="predicted"/>
<keyword evidence="2" id="KW-0812">Transmembrane</keyword>
<keyword evidence="2" id="KW-1133">Transmembrane helix</keyword>
<dbReference type="Proteomes" id="UP000188268">
    <property type="component" value="Unassembled WGS sequence"/>
</dbReference>
<keyword evidence="4" id="KW-1185">Reference proteome</keyword>
<organism evidence="3 4">
    <name type="scientific">Corchorus capsularis</name>
    <name type="common">Jute</name>
    <dbReference type="NCBI Taxonomy" id="210143"/>
    <lineage>
        <taxon>Eukaryota</taxon>
        <taxon>Viridiplantae</taxon>
        <taxon>Streptophyta</taxon>
        <taxon>Embryophyta</taxon>
        <taxon>Tracheophyta</taxon>
        <taxon>Spermatophyta</taxon>
        <taxon>Magnoliopsida</taxon>
        <taxon>eudicotyledons</taxon>
        <taxon>Gunneridae</taxon>
        <taxon>Pentapetalae</taxon>
        <taxon>rosids</taxon>
        <taxon>malvids</taxon>
        <taxon>Malvales</taxon>
        <taxon>Malvaceae</taxon>
        <taxon>Grewioideae</taxon>
        <taxon>Apeibeae</taxon>
        <taxon>Corchorus</taxon>
    </lineage>
</organism>
<gene>
    <name evidence="3" type="ORF">CCACVL1_09447</name>
</gene>
<dbReference type="Gramene" id="OMO86800">
    <property type="protein sequence ID" value="OMO86800"/>
    <property type="gene ID" value="CCACVL1_09447"/>
</dbReference>
<reference evidence="3 4" key="1">
    <citation type="submission" date="2013-09" db="EMBL/GenBank/DDBJ databases">
        <title>Corchorus capsularis genome sequencing.</title>
        <authorList>
            <person name="Alam M."/>
            <person name="Haque M.S."/>
            <person name="Islam M.S."/>
            <person name="Emdad E.M."/>
            <person name="Islam M.M."/>
            <person name="Ahmed B."/>
            <person name="Halim A."/>
            <person name="Hossen Q.M.M."/>
            <person name="Hossain M.Z."/>
            <person name="Ahmed R."/>
            <person name="Khan M.M."/>
            <person name="Islam R."/>
            <person name="Rashid M.M."/>
            <person name="Khan S.A."/>
            <person name="Rahman M.S."/>
            <person name="Alam M."/>
        </authorList>
    </citation>
    <scope>NUCLEOTIDE SEQUENCE [LARGE SCALE GENOMIC DNA]</scope>
    <source>
        <strain evidence="4">cv. CVL-1</strain>
        <tissue evidence="3">Whole seedling</tissue>
    </source>
</reference>
<dbReference type="AlphaFoldDB" id="A0A1R3IW92"/>
<feature type="transmembrane region" description="Helical" evidence="2">
    <location>
        <begin position="37"/>
        <end position="57"/>
    </location>
</feature>
<name>A0A1R3IW92_COCAP</name>